<evidence type="ECO:0000313" key="2">
    <source>
        <dbReference type="EMBL" id="EQD78194.1"/>
    </source>
</evidence>
<name>T1D9S4_9ZZZZ</name>
<proteinExistence type="predicted"/>
<dbReference type="AlphaFoldDB" id="T1D9S4"/>
<keyword evidence="1" id="KW-0812">Transmembrane</keyword>
<keyword evidence="1" id="KW-0472">Membrane</keyword>
<reference evidence="2" key="1">
    <citation type="submission" date="2013-08" db="EMBL/GenBank/DDBJ databases">
        <authorList>
            <person name="Mendez C."/>
            <person name="Richter M."/>
            <person name="Ferrer M."/>
            <person name="Sanchez J."/>
        </authorList>
    </citation>
    <scope>NUCLEOTIDE SEQUENCE</scope>
</reference>
<feature type="transmembrane region" description="Helical" evidence="1">
    <location>
        <begin position="12"/>
        <end position="36"/>
    </location>
</feature>
<dbReference type="EMBL" id="AUZY01000626">
    <property type="protein sequence ID" value="EQD78194.1"/>
    <property type="molecule type" value="Genomic_DNA"/>
</dbReference>
<feature type="transmembrane region" description="Helical" evidence="1">
    <location>
        <begin position="48"/>
        <end position="67"/>
    </location>
</feature>
<reference evidence="2" key="2">
    <citation type="journal article" date="2014" name="ISME J.">
        <title>Microbial stratification in low pH oxic and suboxic macroscopic growths along an acid mine drainage.</title>
        <authorList>
            <person name="Mendez-Garcia C."/>
            <person name="Mesa V."/>
            <person name="Sprenger R.R."/>
            <person name="Richter M."/>
            <person name="Diez M.S."/>
            <person name="Solano J."/>
            <person name="Bargiela R."/>
            <person name="Golyshina O.V."/>
            <person name="Manteca A."/>
            <person name="Ramos J.L."/>
            <person name="Gallego J.R."/>
            <person name="Llorente I."/>
            <person name="Martins Dos Santos V.A."/>
            <person name="Jensen O.N."/>
            <person name="Pelaez A.I."/>
            <person name="Sanchez J."/>
            <person name="Ferrer M."/>
        </authorList>
    </citation>
    <scope>NUCLEOTIDE SEQUENCE</scope>
</reference>
<keyword evidence="1" id="KW-1133">Transmembrane helix</keyword>
<comment type="caution">
    <text evidence="2">The sequence shown here is derived from an EMBL/GenBank/DDBJ whole genome shotgun (WGS) entry which is preliminary data.</text>
</comment>
<accession>T1D9S4</accession>
<evidence type="ECO:0000256" key="1">
    <source>
        <dbReference type="SAM" id="Phobius"/>
    </source>
</evidence>
<organism evidence="2">
    <name type="scientific">mine drainage metagenome</name>
    <dbReference type="NCBI Taxonomy" id="410659"/>
    <lineage>
        <taxon>unclassified sequences</taxon>
        <taxon>metagenomes</taxon>
        <taxon>ecological metagenomes</taxon>
    </lineage>
</organism>
<feature type="non-terminal residue" evidence="2">
    <location>
        <position position="1"/>
    </location>
</feature>
<sequence>WSYVVSIGELVLGIALIAGVFTGIAAFFGAFANVNYLLAGAVSTNPPLFLLQLVLVLAWRTAGWIGVDGALLPALGTPWRPGRLVRPPGGAPVATAAR</sequence>
<protein>
    <submittedName>
        <fullName evidence="2">DoxX family protein</fullName>
    </submittedName>
</protein>
<gene>
    <name evidence="2" type="ORF">B1B_00856</name>
</gene>
<dbReference type="PANTHER" id="PTHR39157">
    <property type="entry name" value="INTEGRAL MEMBRANE PROTEIN-RELATED"/>
    <property type="match status" value="1"/>
</dbReference>
<dbReference type="PANTHER" id="PTHR39157:SF1">
    <property type="entry name" value="DOXX FAMILY PROTEIN"/>
    <property type="match status" value="1"/>
</dbReference>